<keyword evidence="2" id="KW-0677">Repeat</keyword>
<evidence type="ECO:0000313" key="5">
    <source>
        <dbReference type="EMBL" id="KAL2850287.1"/>
    </source>
</evidence>
<evidence type="ECO:0000256" key="1">
    <source>
        <dbReference type="ARBA" id="ARBA00022574"/>
    </source>
</evidence>
<dbReference type="Pfam" id="PF00400">
    <property type="entry name" value="WD40"/>
    <property type="match status" value="5"/>
</dbReference>
<protein>
    <recommendedName>
        <fullName evidence="4">NACHT domain-containing protein</fullName>
    </recommendedName>
</protein>
<feature type="repeat" description="WD" evidence="3">
    <location>
        <begin position="1101"/>
        <end position="1142"/>
    </location>
</feature>
<dbReference type="Proteomes" id="UP001610446">
    <property type="component" value="Unassembled WGS sequence"/>
</dbReference>
<feature type="repeat" description="WD" evidence="3">
    <location>
        <begin position="1411"/>
        <end position="1443"/>
    </location>
</feature>
<dbReference type="SUPFAM" id="SSF53167">
    <property type="entry name" value="Purine and uridine phosphorylases"/>
    <property type="match status" value="1"/>
</dbReference>
<keyword evidence="6" id="KW-1185">Reference proteome</keyword>
<sequence>MAHFQRPTDPRDFEIAFLCVLKVERDAIELALDEEYEADGLVYARAAGDTNAYTTGRMGQHHVVIVYLPGVGNIGAAAAAASVPATFPGIKLAIVVGVCGVSPDSRDHDEQEVLLGDVIVSTTVLRVSYGHQYPDGFILRREEDTLRLAPVAIRTFLRKLEGIRALRRIKEKIVIYTENILDQGLRQRGAYPGPELDKLYSSEYRHKHRNSQDCPICSKPGQVCQYALGSPCTTLGCDNAFLVWRPRLQLAHGFCPNGTLCEDRDKVRTATQPLVIFGKFASGEAVMKSGGHRDMLAAEHGVVGFEMEGAGSWDYLPTMIVKGACDYADSHKNKVWQQYSAITAAACAKAIVEEWGSNFIQQQPEISKEIQGIPRVMDACFDSQKLQDTPTCLSNTRVSLLEEIRHWATKADAEPVFWLQGVAGSGKTTIAKTVAEISSRDGYLGASFFFSRQGGDRGNATNFFATVAYQLAVRLVSFRSFLEKALVSHRDIFGKSYKEQWEQLILDPMLQLEQHSNGEQDQSVVVVVDAVDECEPLSDIGIILGLLIQAKKLKTVPLRFLLTGRPEESVHYGFRRIRDNVDQIILHQIESDLVNADIRRFVQHEFDQIQERNCRPVWYTPEQLDRIVSKSDGLFIYAATLSRSLSRSRYPNLNLAQLLERDSSTLTHLNQIYRFILTGSAPERWDDDIKDVGLEIFKLIVGSLATLFDTLSINTLHHLLASDSASFSPQLDPVNIEATIISLGSVIDIPYAGDIVDRNGSIRIFHPSFREFVLNQRELSLQHLQLDSGDLHEKLLSSCLAVMDRYLRKNLCLLSALDTDPRTLSSDLMEKYIPLDVQYACKYWISHAEKVSERRLQIALADNGPVHRFIQRKAVYWFEVLGLLQIVPHAVTSIVGLRALVDSKAHPNNAALIQDTHRFLITNRAVIAEAPLQIYCSSLLFSPSNSLLKNLFSADILPWLQRPPDVPVLWPSSVSFEASHEDVLCVDFSPDGQTLVAGYADGSILFWDIATGFLHQTIHGSYRELRSVVYSNDGRNILTGSFYGPMCLYEVSTGTLLCKQKEPYHIVGDRAIFSADGRLILTGHKQAGIWESDTTVLRHSLKGHTGFVRCLSFTPNSQSAVTGCCDSKIRVFDCNTGSLQYVLDTRQSEVFSLTFCNAGNIFVTTIHNKTIQSWDPSVQKMINSVQNIGKGTFEIAVSPDGKLMATNSDYKDIQIWNAMSFSIFLTLREHFDRVSSLKFSCDSRLLASGSWDGTVRLWDLNDNIYQEKICAHKEPVSGVKFSPCGMILASCSRDATVQVYDLMTERSHCVLKMAGMVFEGLSFMPNGSLLVVAGVKGGIHLLNTRDWSHRRISGCDRDLYSRAVTFSADGRFLAGGHSSGVDIWDTTNWELIRTLETRSHATWNQLSFFSSVEFSPDGRYLACGSSNNSVYLFDLQENRKPDLLHPQFTNFMYPRVKALSFSPDGLQLACRNFSGETNFWVCVSPPGQPKKDWIKKSTTRNLLVTPKMFLQGTEARWAIEGEWITFLGQRILYLPKNRRVTSCDIFGNTIAIGSASGMVTILRFRDDLDRFVVDTCG</sequence>
<dbReference type="Gene3D" id="2.130.10.10">
    <property type="entry name" value="YVTN repeat-like/Quinoprotein amine dehydrogenase"/>
    <property type="match status" value="4"/>
</dbReference>
<dbReference type="SUPFAM" id="SSF52540">
    <property type="entry name" value="P-loop containing nucleoside triphosphate hydrolases"/>
    <property type="match status" value="1"/>
</dbReference>
<name>A0ABR4KG40_9EURO</name>
<dbReference type="InterPro" id="IPR019775">
    <property type="entry name" value="WD40_repeat_CS"/>
</dbReference>
<dbReference type="InterPro" id="IPR015943">
    <property type="entry name" value="WD40/YVTN_repeat-like_dom_sf"/>
</dbReference>
<dbReference type="InterPro" id="IPR036322">
    <property type="entry name" value="WD40_repeat_dom_sf"/>
</dbReference>
<dbReference type="Gene3D" id="3.40.50.300">
    <property type="entry name" value="P-loop containing nucleotide triphosphate hydrolases"/>
    <property type="match status" value="1"/>
</dbReference>
<evidence type="ECO:0000256" key="3">
    <source>
        <dbReference type="PROSITE-ProRule" id="PRU00221"/>
    </source>
</evidence>
<dbReference type="SMART" id="SM00320">
    <property type="entry name" value="WD40"/>
    <property type="match status" value="11"/>
</dbReference>
<dbReference type="InterPro" id="IPR027417">
    <property type="entry name" value="P-loop_NTPase"/>
</dbReference>
<keyword evidence="1 3" id="KW-0853">WD repeat</keyword>
<dbReference type="Pfam" id="PF24883">
    <property type="entry name" value="NPHP3_N"/>
    <property type="match status" value="1"/>
</dbReference>
<dbReference type="PANTHER" id="PTHR19879:SF9">
    <property type="entry name" value="TRANSCRIPTION INITIATION FACTOR TFIID SUBUNIT 5"/>
    <property type="match status" value="1"/>
</dbReference>
<dbReference type="PROSITE" id="PS50837">
    <property type="entry name" value="NACHT"/>
    <property type="match status" value="1"/>
</dbReference>
<dbReference type="SUPFAM" id="SSF50998">
    <property type="entry name" value="Quinoprotein alcohol dehydrogenase-like"/>
    <property type="match status" value="1"/>
</dbReference>
<dbReference type="InterPro" id="IPR035994">
    <property type="entry name" value="Nucleoside_phosphorylase_sf"/>
</dbReference>
<dbReference type="CDD" id="cd00200">
    <property type="entry name" value="WD40"/>
    <property type="match status" value="1"/>
</dbReference>
<feature type="repeat" description="WD" evidence="3">
    <location>
        <begin position="1227"/>
        <end position="1261"/>
    </location>
</feature>
<feature type="repeat" description="WD" evidence="3">
    <location>
        <begin position="1269"/>
        <end position="1302"/>
    </location>
</feature>
<dbReference type="SUPFAM" id="SSF50978">
    <property type="entry name" value="WD40 repeat-like"/>
    <property type="match status" value="1"/>
</dbReference>
<dbReference type="PROSITE" id="PS50082">
    <property type="entry name" value="WD_REPEATS_2"/>
    <property type="match status" value="5"/>
</dbReference>
<dbReference type="PROSITE" id="PS00678">
    <property type="entry name" value="WD_REPEATS_1"/>
    <property type="match status" value="2"/>
</dbReference>
<dbReference type="Gene3D" id="3.40.50.1580">
    <property type="entry name" value="Nucleoside phosphorylase domain"/>
    <property type="match status" value="1"/>
</dbReference>
<evidence type="ECO:0000259" key="4">
    <source>
        <dbReference type="PROSITE" id="PS50837"/>
    </source>
</evidence>
<evidence type="ECO:0000313" key="6">
    <source>
        <dbReference type="Proteomes" id="UP001610446"/>
    </source>
</evidence>
<dbReference type="EMBL" id="JBFXLU010000037">
    <property type="protein sequence ID" value="KAL2850287.1"/>
    <property type="molecule type" value="Genomic_DNA"/>
</dbReference>
<feature type="repeat" description="WD" evidence="3">
    <location>
        <begin position="976"/>
        <end position="1017"/>
    </location>
</feature>
<dbReference type="PROSITE" id="PS50294">
    <property type="entry name" value="WD_REPEATS_REGION"/>
    <property type="match status" value="4"/>
</dbReference>
<proteinExistence type="predicted"/>
<dbReference type="InterPro" id="IPR001680">
    <property type="entry name" value="WD40_rpt"/>
</dbReference>
<dbReference type="InterPro" id="IPR056884">
    <property type="entry name" value="NPHP3-like_N"/>
</dbReference>
<comment type="caution">
    <text evidence="5">The sequence shown here is derived from an EMBL/GenBank/DDBJ whole genome shotgun (WGS) entry which is preliminary data.</text>
</comment>
<gene>
    <name evidence="5" type="ORF">BJY01DRAFT_132276</name>
</gene>
<dbReference type="PANTHER" id="PTHR19879">
    <property type="entry name" value="TRANSCRIPTION INITIATION FACTOR TFIID"/>
    <property type="match status" value="1"/>
</dbReference>
<dbReference type="InterPro" id="IPR007111">
    <property type="entry name" value="NACHT_NTPase"/>
</dbReference>
<feature type="domain" description="NACHT" evidence="4">
    <location>
        <begin position="415"/>
        <end position="566"/>
    </location>
</feature>
<evidence type="ECO:0000256" key="2">
    <source>
        <dbReference type="ARBA" id="ARBA00022737"/>
    </source>
</evidence>
<reference evidence="5 6" key="1">
    <citation type="submission" date="2024-07" db="EMBL/GenBank/DDBJ databases">
        <title>Section-level genome sequencing and comparative genomics of Aspergillus sections Usti and Cavernicolus.</title>
        <authorList>
            <consortium name="Lawrence Berkeley National Laboratory"/>
            <person name="Nybo J.L."/>
            <person name="Vesth T.C."/>
            <person name="Theobald S."/>
            <person name="Frisvad J.C."/>
            <person name="Larsen T.O."/>
            <person name="Kjaerboelling I."/>
            <person name="Rothschild-Mancinelli K."/>
            <person name="Lyhne E.K."/>
            <person name="Kogle M.E."/>
            <person name="Barry K."/>
            <person name="Clum A."/>
            <person name="Na H."/>
            <person name="Ledsgaard L."/>
            <person name="Lin J."/>
            <person name="Lipzen A."/>
            <person name="Kuo A."/>
            <person name="Riley R."/>
            <person name="Mondo S."/>
            <person name="Labutti K."/>
            <person name="Haridas S."/>
            <person name="Pangalinan J."/>
            <person name="Salamov A.A."/>
            <person name="Simmons B.A."/>
            <person name="Magnuson J.K."/>
            <person name="Chen J."/>
            <person name="Drula E."/>
            <person name="Henrissat B."/>
            <person name="Wiebenga A."/>
            <person name="Lubbers R.J."/>
            <person name="Gomes A.C."/>
            <person name="Makela M.R."/>
            <person name="Stajich J."/>
            <person name="Grigoriev I.V."/>
            <person name="Mortensen U.H."/>
            <person name="De Vries R.P."/>
            <person name="Baker S.E."/>
            <person name="Andersen M.R."/>
        </authorList>
    </citation>
    <scope>NUCLEOTIDE SEQUENCE [LARGE SCALE GENOMIC DNA]</scope>
    <source>
        <strain evidence="5 6">CBS 123904</strain>
    </source>
</reference>
<dbReference type="InterPro" id="IPR011047">
    <property type="entry name" value="Quinoprotein_ADH-like_sf"/>
</dbReference>
<organism evidence="5 6">
    <name type="scientific">Aspergillus pseudoustus</name>
    <dbReference type="NCBI Taxonomy" id="1810923"/>
    <lineage>
        <taxon>Eukaryota</taxon>
        <taxon>Fungi</taxon>
        <taxon>Dikarya</taxon>
        <taxon>Ascomycota</taxon>
        <taxon>Pezizomycotina</taxon>
        <taxon>Eurotiomycetes</taxon>
        <taxon>Eurotiomycetidae</taxon>
        <taxon>Eurotiales</taxon>
        <taxon>Aspergillaceae</taxon>
        <taxon>Aspergillus</taxon>
        <taxon>Aspergillus subgen. Nidulantes</taxon>
    </lineage>
</organism>
<accession>A0ABR4KG40</accession>